<comment type="caution">
    <text evidence="2">The sequence shown here is derived from an EMBL/GenBank/DDBJ whole genome shotgun (WGS) entry which is preliminary data.</text>
</comment>
<dbReference type="OrthoDB" id="5975130at2759"/>
<proteinExistence type="predicted"/>
<evidence type="ECO:0000313" key="2">
    <source>
        <dbReference type="EMBL" id="KAJ7387320.1"/>
    </source>
</evidence>
<dbReference type="EMBL" id="MU825874">
    <property type="protein sequence ID" value="KAJ7387320.1"/>
    <property type="molecule type" value="Genomic_DNA"/>
</dbReference>
<evidence type="ECO:0000313" key="3">
    <source>
        <dbReference type="Proteomes" id="UP001163046"/>
    </source>
</evidence>
<gene>
    <name evidence="2" type="ORF">OS493_004305</name>
</gene>
<evidence type="ECO:0000256" key="1">
    <source>
        <dbReference type="SAM" id="MobiDB-lite"/>
    </source>
</evidence>
<accession>A0A9W9ZTR0</accession>
<feature type="compositionally biased region" description="Basic and acidic residues" evidence="1">
    <location>
        <begin position="208"/>
        <end position="220"/>
    </location>
</feature>
<dbReference type="AlphaFoldDB" id="A0A9W9ZTR0"/>
<feature type="region of interest" description="Disordered" evidence="1">
    <location>
        <begin position="241"/>
        <end position="271"/>
    </location>
</feature>
<keyword evidence="3" id="KW-1185">Reference proteome</keyword>
<sequence>MEALGEDLDEDSDVAENRLLKTDNSCCVCSKVWEKDLICGWAPSLERKISRKPTKHASLSNARKDGKLILAECGFVFRHYDNSSRYIEQYRENHCSVFLEQEDEWRPVLGVDVPDPYLPKIGNSSKTVFDRVKFIEAMSDYYKVAAMRSDLQNICLTGKRTDNGERKTAPSNADTKLKSDGLPFIVTASNGKQVSQTIGNRKLSTTSEEDRLDAGKTRQDRIQTAPELTTQDTVLPCVPSNPDVPHQMDDKPISNSAKHQSSNESKRFHKERIRLPKFQWTECHAKNHRKATEKNNATTKVEKIAEKPIVDTVPSSESDENVLLSTRQLTSRGNLHLGSTVLSPNSKSKPARVAVGKCEIFSSTNSSSAKRIRKPYQTGTKLPCESAFIRILGQQTGPPPKDTSKNESKETNKELSRPSTRKRLSSTKIYLYST</sequence>
<feature type="compositionally biased region" description="Polar residues" evidence="1">
    <location>
        <begin position="193"/>
        <end position="206"/>
    </location>
</feature>
<name>A0A9W9ZTR0_9CNID</name>
<organism evidence="2 3">
    <name type="scientific">Desmophyllum pertusum</name>
    <dbReference type="NCBI Taxonomy" id="174260"/>
    <lineage>
        <taxon>Eukaryota</taxon>
        <taxon>Metazoa</taxon>
        <taxon>Cnidaria</taxon>
        <taxon>Anthozoa</taxon>
        <taxon>Hexacorallia</taxon>
        <taxon>Scleractinia</taxon>
        <taxon>Caryophylliina</taxon>
        <taxon>Caryophylliidae</taxon>
        <taxon>Desmophyllum</taxon>
    </lineage>
</organism>
<reference evidence="2" key="1">
    <citation type="submission" date="2023-01" db="EMBL/GenBank/DDBJ databases">
        <title>Genome assembly of the deep-sea coral Lophelia pertusa.</title>
        <authorList>
            <person name="Herrera S."/>
            <person name="Cordes E."/>
        </authorList>
    </citation>
    <scope>NUCLEOTIDE SEQUENCE</scope>
    <source>
        <strain evidence="2">USNM1676648</strain>
        <tissue evidence="2">Polyp</tissue>
    </source>
</reference>
<protein>
    <submittedName>
        <fullName evidence="2">Uncharacterized protein</fullName>
    </submittedName>
</protein>
<feature type="compositionally biased region" description="Basic and acidic residues" evidence="1">
    <location>
        <begin position="402"/>
        <end position="416"/>
    </location>
</feature>
<feature type="region of interest" description="Disordered" evidence="1">
    <location>
        <begin position="390"/>
        <end position="434"/>
    </location>
</feature>
<dbReference type="Proteomes" id="UP001163046">
    <property type="component" value="Unassembled WGS sequence"/>
</dbReference>
<feature type="region of interest" description="Disordered" evidence="1">
    <location>
        <begin position="193"/>
        <end position="220"/>
    </location>
</feature>
<feature type="compositionally biased region" description="Polar residues" evidence="1">
    <location>
        <begin position="253"/>
        <end position="263"/>
    </location>
</feature>